<reference evidence="2" key="1">
    <citation type="submission" date="2014-09" db="EMBL/GenBank/DDBJ databases">
        <authorList>
            <person name="Magalhaes I.L.F."/>
            <person name="Oliveira U."/>
            <person name="Santos F.R."/>
            <person name="Vidigal T.H.D.A."/>
            <person name="Brescovit A.D."/>
            <person name="Santos A.J."/>
        </authorList>
    </citation>
    <scope>NUCLEOTIDE SEQUENCE</scope>
    <source>
        <tissue evidence="2">Shoot tissue taken approximately 20 cm above the soil surface</tissue>
    </source>
</reference>
<dbReference type="AlphaFoldDB" id="A0A0A9FRL1"/>
<dbReference type="EMBL" id="GBRH01184940">
    <property type="protein sequence ID" value="JAE12956.1"/>
    <property type="molecule type" value="Transcribed_RNA"/>
</dbReference>
<evidence type="ECO:0000256" key="1">
    <source>
        <dbReference type="SAM" id="MobiDB-lite"/>
    </source>
</evidence>
<feature type="compositionally biased region" description="Basic residues" evidence="1">
    <location>
        <begin position="44"/>
        <end position="53"/>
    </location>
</feature>
<accession>A0A0A9FRL1</accession>
<reference evidence="2" key="2">
    <citation type="journal article" date="2015" name="Data Brief">
        <title>Shoot transcriptome of the giant reed, Arundo donax.</title>
        <authorList>
            <person name="Barrero R.A."/>
            <person name="Guerrero F.D."/>
            <person name="Moolhuijzen P."/>
            <person name="Goolsby J.A."/>
            <person name="Tidwell J."/>
            <person name="Bellgard S.E."/>
            <person name="Bellgard M.I."/>
        </authorList>
    </citation>
    <scope>NUCLEOTIDE SEQUENCE</scope>
    <source>
        <tissue evidence="2">Shoot tissue taken approximately 20 cm above the soil surface</tissue>
    </source>
</reference>
<proteinExistence type="predicted"/>
<sequence length="79" mass="8180">MTRRPAAARGTTGYTPTSAAPSSPPSPPSTASCAASAPPAPTIFRKRGWRTRSSHGTGWMASRPTGPALGRMTPTCRRA</sequence>
<dbReference type="PROSITE" id="PS51257">
    <property type="entry name" value="PROKAR_LIPOPROTEIN"/>
    <property type="match status" value="1"/>
</dbReference>
<name>A0A0A9FRL1_ARUDO</name>
<feature type="region of interest" description="Disordered" evidence="1">
    <location>
        <begin position="1"/>
        <end position="79"/>
    </location>
</feature>
<organism evidence="2">
    <name type="scientific">Arundo donax</name>
    <name type="common">Giant reed</name>
    <name type="synonym">Donax arundinaceus</name>
    <dbReference type="NCBI Taxonomy" id="35708"/>
    <lineage>
        <taxon>Eukaryota</taxon>
        <taxon>Viridiplantae</taxon>
        <taxon>Streptophyta</taxon>
        <taxon>Embryophyta</taxon>
        <taxon>Tracheophyta</taxon>
        <taxon>Spermatophyta</taxon>
        <taxon>Magnoliopsida</taxon>
        <taxon>Liliopsida</taxon>
        <taxon>Poales</taxon>
        <taxon>Poaceae</taxon>
        <taxon>PACMAD clade</taxon>
        <taxon>Arundinoideae</taxon>
        <taxon>Arundineae</taxon>
        <taxon>Arundo</taxon>
    </lineage>
</organism>
<protein>
    <submittedName>
        <fullName evidence="2">Uncharacterized protein</fullName>
    </submittedName>
</protein>
<evidence type="ECO:0000313" key="2">
    <source>
        <dbReference type="EMBL" id="JAE12956.1"/>
    </source>
</evidence>